<evidence type="ECO:0000313" key="4">
    <source>
        <dbReference type="Proteomes" id="UP000002729"/>
    </source>
</evidence>
<dbReference type="PANTHER" id="PTHR47357:SF1">
    <property type="entry name" value="SPINDLE POLE BODY COMPONENT 110"/>
    <property type="match status" value="1"/>
</dbReference>
<organism evidence="4">
    <name type="scientific">Aureococcus anophagefferens</name>
    <name type="common">Harmful bloom alga</name>
    <dbReference type="NCBI Taxonomy" id="44056"/>
    <lineage>
        <taxon>Eukaryota</taxon>
        <taxon>Sar</taxon>
        <taxon>Stramenopiles</taxon>
        <taxon>Ochrophyta</taxon>
        <taxon>Pelagophyceae</taxon>
        <taxon>Pelagomonadales</taxon>
        <taxon>Pelagomonadaceae</taxon>
        <taxon>Aureococcus</taxon>
    </lineage>
</organism>
<dbReference type="AlphaFoldDB" id="F0Y5I6"/>
<proteinExistence type="predicted"/>
<feature type="coiled-coil region" evidence="1">
    <location>
        <begin position="230"/>
        <end position="264"/>
    </location>
</feature>
<feature type="region of interest" description="Disordered" evidence="2">
    <location>
        <begin position="310"/>
        <end position="332"/>
    </location>
</feature>
<name>F0Y5I6_AURAN</name>
<gene>
    <name evidence="3" type="ORF">AURANDRAFT_63132</name>
</gene>
<protein>
    <submittedName>
        <fullName evidence="3">Expressed protein</fullName>
    </submittedName>
</protein>
<keyword evidence="1" id="KW-0175">Coiled coil</keyword>
<accession>F0Y5I6</accession>
<reference evidence="3 4" key="1">
    <citation type="journal article" date="2011" name="Proc. Natl. Acad. Sci. U.S.A.">
        <title>Niche of harmful alga Aureococcus anophagefferens revealed through ecogenomics.</title>
        <authorList>
            <person name="Gobler C.J."/>
            <person name="Berry D.L."/>
            <person name="Dyhrman S.T."/>
            <person name="Wilhelm S.W."/>
            <person name="Salamov A."/>
            <person name="Lobanov A.V."/>
            <person name="Zhang Y."/>
            <person name="Collier J.L."/>
            <person name="Wurch L.L."/>
            <person name="Kustka A.B."/>
            <person name="Dill B.D."/>
            <person name="Shah M."/>
            <person name="VerBerkmoes N.C."/>
            <person name="Kuo A."/>
            <person name="Terry A."/>
            <person name="Pangilinan J."/>
            <person name="Lindquist E.A."/>
            <person name="Lucas S."/>
            <person name="Paulsen I.T."/>
            <person name="Hattenrath-Lehmann T.K."/>
            <person name="Talmage S.C."/>
            <person name="Walker E.A."/>
            <person name="Koch F."/>
            <person name="Burson A.M."/>
            <person name="Marcoval M.A."/>
            <person name="Tang Y.Z."/>
            <person name="Lecleir G.R."/>
            <person name="Coyne K.J."/>
            <person name="Berg G.M."/>
            <person name="Bertrand E.M."/>
            <person name="Saito M.A."/>
            <person name="Gladyshev V.N."/>
            <person name="Grigoriev I.V."/>
        </authorList>
    </citation>
    <scope>NUCLEOTIDE SEQUENCE [LARGE SCALE GENOMIC DNA]</scope>
    <source>
        <strain evidence="4">CCMP 1984</strain>
    </source>
</reference>
<feature type="region of interest" description="Disordered" evidence="2">
    <location>
        <begin position="1"/>
        <end position="42"/>
    </location>
</feature>
<feature type="region of interest" description="Disordered" evidence="2">
    <location>
        <begin position="264"/>
        <end position="286"/>
    </location>
</feature>
<dbReference type="OMA" id="TYKKQVQ"/>
<feature type="coiled-coil region" evidence="1">
    <location>
        <begin position="42"/>
        <end position="110"/>
    </location>
</feature>
<feature type="coiled-coil region" evidence="1">
    <location>
        <begin position="137"/>
        <end position="191"/>
    </location>
</feature>
<dbReference type="EMBL" id="GL833125">
    <property type="protein sequence ID" value="EGB09790.1"/>
    <property type="molecule type" value="Genomic_DNA"/>
</dbReference>
<dbReference type="GO" id="GO:0005200">
    <property type="term" value="F:structural constituent of cytoskeleton"/>
    <property type="evidence" value="ECO:0007669"/>
    <property type="project" value="TreeGrafter"/>
</dbReference>
<evidence type="ECO:0000256" key="1">
    <source>
        <dbReference type="SAM" id="Coils"/>
    </source>
</evidence>
<sequence length="531" mass="56202">MVVVERAMQAVSASPAASGDARAASPRARAESGDGDDARAAADAMRREVAALKDARDAAEAAGAKRCAAAEAARDELAAELEEARGERAAAVAQAERAKERLRASELEGERLATANGALEGRVDALLEAARTAATAKQALVDELDVARSRCAEAEVAEARADKLRKKVEDLSSARREMKDLDDQNAAYLAEILRLEGVVANAGGAQAECERLKAERSARDREAFELKSALELKDAELRRCREDLEEASEARRFFEEELAAATARAPAAADDAPRDAAPDGGDDFAPVFGESAAQLRAKVARLERENQRLEAAAAAPADGGSGAAPPAAAAARADVLEGQLRDLEASLAARERDALDARAKAADAEAHASRLDERAAKLAADLDDARRALAAAPAVGAAPPETSAAPPPPAADDRAAVLAERDATIAKLQADREKLETYTRKTLHNVQEKYSVLVQTYKNQIKEKQDKITNLEARVRTDRTAHKREEGLVVSAIYDLGQRVIEANLAALHNPADGADPRDFKPPGATTPRGV</sequence>
<dbReference type="InParanoid" id="F0Y5I6"/>
<feature type="region of interest" description="Disordered" evidence="2">
    <location>
        <begin position="509"/>
        <end position="531"/>
    </location>
</feature>
<feature type="compositionally biased region" description="Basic and acidic residues" evidence="2">
    <location>
        <begin position="28"/>
        <end position="42"/>
    </location>
</feature>
<evidence type="ECO:0000256" key="2">
    <source>
        <dbReference type="SAM" id="MobiDB-lite"/>
    </source>
</evidence>
<dbReference type="Proteomes" id="UP000002729">
    <property type="component" value="Unassembled WGS sequence"/>
</dbReference>
<dbReference type="RefSeq" id="XP_009035825.1">
    <property type="nucleotide sequence ID" value="XM_009037577.1"/>
</dbReference>
<feature type="compositionally biased region" description="Low complexity" evidence="2">
    <location>
        <begin position="391"/>
        <end position="404"/>
    </location>
</feature>
<evidence type="ECO:0000313" key="3">
    <source>
        <dbReference type="EMBL" id="EGB09790.1"/>
    </source>
</evidence>
<dbReference type="OrthoDB" id="49395at2759"/>
<dbReference type="PANTHER" id="PTHR47357">
    <property type="entry name" value="COP1-INTERACTIVE PROTEIN 1"/>
    <property type="match status" value="1"/>
</dbReference>
<dbReference type="GeneID" id="20224197"/>
<dbReference type="GO" id="GO:0005856">
    <property type="term" value="C:cytoskeleton"/>
    <property type="evidence" value="ECO:0007669"/>
    <property type="project" value="TreeGrafter"/>
</dbReference>
<feature type="region of interest" description="Disordered" evidence="2">
    <location>
        <begin position="391"/>
        <end position="411"/>
    </location>
</feature>
<feature type="compositionally biased region" description="Low complexity" evidence="2">
    <location>
        <begin position="12"/>
        <end position="27"/>
    </location>
</feature>
<feature type="compositionally biased region" description="Low complexity" evidence="2">
    <location>
        <begin position="311"/>
        <end position="332"/>
    </location>
</feature>
<dbReference type="KEGG" id="aaf:AURANDRAFT_63132"/>
<keyword evidence="4" id="KW-1185">Reference proteome</keyword>